<protein>
    <submittedName>
        <fullName evidence="2">Tetratricopeptide repeat protein</fullName>
    </submittedName>
</protein>
<dbReference type="InterPro" id="IPR011990">
    <property type="entry name" value="TPR-like_helical_dom_sf"/>
</dbReference>
<dbReference type="Proteomes" id="UP001597216">
    <property type="component" value="Unassembled WGS sequence"/>
</dbReference>
<evidence type="ECO:0000313" key="2">
    <source>
        <dbReference type="EMBL" id="MFD1191977.1"/>
    </source>
</evidence>
<dbReference type="Gene3D" id="1.25.40.10">
    <property type="entry name" value="Tetratricopeptide repeat domain"/>
    <property type="match status" value="1"/>
</dbReference>
<organism evidence="2 3">
    <name type="scientific">Phenylobacterium conjunctum</name>
    <dbReference type="NCBI Taxonomy" id="1298959"/>
    <lineage>
        <taxon>Bacteria</taxon>
        <taxon>Pseudomonadati</taxon>
        <taxon>Pseudomonadota</taxon>
        <taxon>Alphaproteobacteria</taxon>
        <taxon>Caulobacterales</taxon>
        <taxon>Caulobacteraceae</taxon>
        <taxon>Phenylobacterium</taxon>
    </lineage>
</organism>
<dbReference type="SMART" id="SM00671">
    <property type="entry name" value="SEL1"/>
    <property type="match status" value="2"/>
</dbReference>
<evidence type="ECO:0000256" key="1">
    <source>
        <dbReference type="SAM" id="SignalP"/>
    </source>
</evidence>
<feature type="signal peptide" evidence="1">
    <location>
        <begin position="1"/>
        <end position="19"/>
    </location>
</feature>
<accession>A0ABW3T4W1</accession>
<gene>
    <name evidence="2" type="ORF">ACFQ27_15405</name>
</gene>
<dbReference type="SUPFAM" id="SSF81901">
    <property type="entry name" value="HCP-like"/>
    <property type="match status" value="1"/>
</dbReference>
<sequence>MIRATILLAGLLAASAAQAEHPSRTNGKLDVVELCAGVENQTMELEPRNPFIFYSYENELADAAGVFESDSEAVMDGKIGRLLDANMPRLLCNSINFNPNNGNILKLSIARKSDGFIDSALTRWKLNLNQVDEVDGRTVLDYIEARAASEQPRFRPIYDNYAKRFRAAGAKSRTELEAAGSIPPASVVQARILARLEGQARAGDFETSLKLFDLYGFGRSLYGVPVPTDLGRSRSWLEHAAKLANAGGDATRILRVGQAYSNSDLSTAFSWYQRASQLGSADADFYIARAYTWALGAPRDLNQALVYMTRAETQGVPMSDIWMGYINEKLGRREQAIGWYRYAAQTGRRQLPIPSDGGQILLYAWFPANHVEECGMNIKGFDNCRR</sequence>
<evidence type="ECO:0000313" key="3">
    <source>
        <dbReference type="Proteomes" id="UP001597216"/>
    </source>
</evidence>
<reference evidence="3" key="1">
    <citation type="journal article" date="2019" name="Int. J. Syst. Evol. Microbiol.">
        <title>The Global Catalogue of Microorganisms (GCM) 10K type strain sequencing project: providing services to taxonomists for standard genome sequencing and annotation.</title>
        <authorList>
            <consortium name="The Broad Institute Genomics Platform"/>
            <consortium name="The Broad Institute Genome Sequencing Center for Infectious Disease"/>
            <person name="Wu L."/>
            <person name="Ma J."/>
        </authorList>
    </citation>
    <scope>NUCLEOTIDE SEQUENCE [LARGE SCALE GENOMIC DNA]</scope>
    <source>
        <strain evidence="3">CCUG 55074</strain>
    </source>
</reference>
<feature type="chain" id="PRO_5046282292" evidence="1">
    <location>
        <begin position="20"/>
        <end position="386"/>
    </location>
</feature>
<keyword evidence="1" id="KW-0732">Signal</keyword>
<keyword evidence="3" id="KW-1185">Reference proteome</keyword>
<dbReference type="RefSeq" id="WP_377354206.1">
    <property type="nucleotide sequence ID" value="NZ_JBHTLQ010000039.1"/>
</dbReference>
<proteinExistence type="predicted"/>
<dbReference type="EMBL" id="JBHTLQ010000039">
    <property type="protein sequence ID" value="MFD1191977.1"/>
    <property type="molecule type" value="Genomic_DNA"/>
</dbReference>
<dbReference type="Pfam" id="PF08238">
    <property type="entry name" value="Sel1"/>
    <property type="match status" value="4"/>
</dbReference>
<comment type="caution">
    <text evidence="2">The sequence shown here is derived from an EMBL/GenBank/DDBJ whole genome shotgun (WGS) entry which is preliminary data.</text>
</comment>
<name>A0ABW3T4W1_9CAUL</name>
<dbReference type="InterPro" id="IPR006597">
    <property type="entry name" value="Sel1-like"/>
</dbReference>